<dbReference type="Proteomes" id="UP000466445">
    <property type="component" value="Chromosome"/>
</dbReference>
<comment type="cofactor">
    <cofactor evidence="1">
        <name>Fe(2+)</name>
        <dbReference type="ChEBI" id="CHEBI:29033"/>
    </cofactor>
</comment>
<evidence type="ECO:0000313" key="6">
    <source>
        <dbReference type="Proteomes" id="UP000466445"/>
    </source>
</evidence>
<dbReference type="EMBL" id="AP022595">
    <property type="protein sequence ID" value="BBY58961.1"/>
    <property type="molecule type" value="Genomic_DNA"/>
</dbReference>
<dbReference type="Gene3D" id="2.60.120.650">
    <property type="entry name" value="Cupin"/>
    <property type="match status" value="2"/>
</dbReference>
<dbReference type="AlphaFoldDB" id="A0A7I7SRG1"/>
<feature type="domain" description="JmjC" evidence="4">
    <location>
        <begin position="514"/>
        <end position="575"/>
    </location>
</feature>
<evidence type="ECO:0000256" key="1">
    <source>
        <dbReference type="ARBA" id="ARBA00001954"/>
    </source>
</evidence>
<dbReference type="SUPFAM" id="SSF51197">
    <property type="entry name" value="Clavaminate synthase-like"/>
    <property type="match status" value="2"/>
</dbReference>
<dbReference type="Pfam" id="PF08007">
    <property type="entry name" value="JmjC_2"/>
    <property type="match status" value="1"/>
</dbReference>
<gene>
    <name evidence="5" type="ORF">MSAR_20970</name>
</gene>
<name>A0A7I7SRG1_9MYCO</name>
<proteinExistence type="predicted"/>
<dbReference type="KEGG" id="msar:MSAR_20970"/>
<dbReference type="PANTHER" id="PTHR13096">
    <property type="entry name" value="MINA53 MYC INDUCED NUCLEAR ANTIGEN"/>
    <property type="match status" value="1"/>
</dbReference>
<organism evidence="5 6">
    <name type="scientific">Mycolicibacterium sarraceniae</name>
    <dbReference type="NCBI Taxonomy" id="1534348"/>
    <lineage>
        <taxon>Bacteria</taxon>
        <taxon>Bacillati</taxon>
        <taxon>Actinomycetota</taxon>
        <taxon>Actinomycetes</taxon>
        <taxon>Mycobacteriales</taxon>
        <taxon>Mycobacteriaceae</taxon>
        <taxon>Mycolicibacterium</taxon>
    </lineage>
</organism>
<keyword evidence="2" id="KW-0479">Metal-binding</keyword>
<evidence type="ECO:0000256" key="2">
    <source>
        <dbReference type="ARBA" id="ARBA00022723"/>
    </source>
</evidence>
<dbReference type="InterPro" id="IPR003347">
    <property type="entry name" value="JmjC_dom"/>
</dbReference>
<protein>
    <recommendedName>
        <fullName evidence="4">JmjC domain-containing protein</fullName>
    </recommendedName>
</protein>
<evidence type="ECO:0000313" key="5">
    <source>
        <dbReference type="EMBL" id="BBY58961.1"/>
    </source>
</evidence>
<reference evidence="5 6" key="1">
    <citation type="journal article" date="2019" name="Emerg. Microbes Infect.">
        <title>Comprehensive subspecies identification of 175 nontuberculous mycobacteria species based on 7547 genomic profiles.</title>
        <authorList>
            <person name="Matsumoto Y."/>
            <person name="Kinjo T."/>
            <person name="Motooka D."/>
            <person name="Nabeya D."/>
            <person name="Jung N."/>
            <person name="Uechi K."/>
            <person name="Horii T."/>
            <person name="Iida T."/>
            <person name="Fujita J."/>
            <person name="Nakamura S."/>
        </authorList>
    </citation>
    <scope>NUCLEOTIDE SEQUENCE [LARGE SCALE GENOMIC DNA]</scope>
    <source>
        <strain evidence="5 6">JCM 30395</strain>
    </source>
</reference>
<dbReference type="GO" id="GO:0046872">
    <property type="term" value="F:metal ion binding"/>
    <property type="evidence" value="ECO:0007669"/>
    <property type="project" value="UniProtKB-KW"/>
</dbReference>
<dbReference type="InterPro" id="IPR039994">
    <property type="entry name" value="NO66-like"/>
</dbReference>
<evidence type="ECO:0000256" key="3">
    <source>
        <dbReference type="ARBA" id="ARBA00023004"/>
    </source>
</evidence>
<accession>A0A7I7SRG1</accession>
<dbReference type="PANTHER" id="PTHR13096:SF8">
    <property type="entry name" value="RIBOSOMAL OXYGENASE 1"/>
    <property type="match status" value="1"/>
</dbReference>
<keyword evidence="6" id="KW-1185">Reference proteome</keyword>
<keyword evidence="3" id="KW-0408">Iron</keyword>
<sequence length="608" mass="66780">MSAPVKPHALCGGSADVSPHYVQFLADHGPSFRDVVHVQSAFARGPELSAGLVRALETIVASGDGSVRLRAFRGFALDYQLTNHLAAFAPGTAADAPTWLRRGAGPSACVAINELAQWDIELGDWYISRVNELVDLGHHRAVEVLDTYTFISGGEGWTPFGIHVDYEPSFIYHLGPGEKTAWVWPAGEPSGAVVSRSPALNGVSFAIKEHLDRAQRYVLEPGDFLCIPAGLYHVFRNTAPSAFLGITVFPNSSQRVINDLLAGLVTHDDDRTGQPDRREDVRQAVRSTAADLQAHLADLPTRLDRELRRLTSCGATLAPHSSVLQHLSPPDCRRPFSARFNSVCQPADENSLFANGRATHSAMPNMDLDHLCSVLNQLDEASADDIAHQLDCDVADLAPLLDRLTRRRAAAMMDYGYILASEIVVQIRPIGFQGVGRLPQFTQPAIRALQLELWRDLMRPGPLWSNIRVVQHGMDVHPRHFMSARIGDGLIVHSHINAAAISDYLAGGATLIYNHFQESSRIVQRIQESLEYQLDARVWIQAYLTTSDESAFGLHVDDHNFVVLQVVGPKAWEVEIGTARPPGVRVVGVGFWLGDGCDDRRIRRTDAT</sequence>
<evidence type="ECO:0000259" key="4">
    <source>
        <dbReference type="Pfam" id="PF08007"/>
    </source>
</evidence>
<dbReference type="RefSeq" id="WP_163696745.1">
    <property type="nucleotide sequence ID" value="NZ_AP022595.1"/>
</dbReference>